<name>A0ABS2XZ59_POLSP</name>
<keyword evidence="7" id="KW-1185">Reference proteome</keyword>
<dbReference type="PROSITE" id="PS51720">
    <property type="entry name" value="G_AIG1"/>
    <property type="match status" value="1"/>
</dbReference>
<feature type="domain" description="AIG1-type G" evidence="5">
    <location>
        <begin position="18"/>
        <end position="225"/>
    </location>
</feature>
<dbReference type="Proteomes" id="UP001166093">
    <property type="component" value="Unassembled WGS sequence"/>
</dbReference>
<evidence type="ECO:0000256" key="1">
    <source>
        <dbReference type="ARBA" id="ARBA00008535"/>
    </source>
</evidence>
<feature type="non-terminal residue" evidence="6">
    <location>
        <position position="428"/>
    </location>
</feature>
<dbReference type="Pfam" id="PF04548">
    <property type="entry name" value="AIG1"/>
    <property type="match status" value="1"/>
</dbReference>
<sequence>MAAGQEAEESVSWELCHPSELRMVLLGRCGAGKSSSGNTILGTEEFRSGFSFSAVTVECEKRTGEVSERRVTVVDTLDLLKANQLEIESWVSLSAPGPHVFLLVIPVYRKGIKDNQSEVWRTAVKNYCKTLYKVQDLLGERSMKHITILFSRGDYLRDWTIEQYIEEAGEEFQQLVEKCGNRYHVLNNKNRSDQTQVTQLLDKIDTMVKENNGSYYTSEMYQEAERRFVLKEQELKHKHKEELSRGEEVMKQKYEEEQRRREEVMKQKYEEELRRREEDMKQKHEEELRRREEEMKQKYEEELRRREEEMKQKYEEELRRREEVMKQKYEEELRRREEVMKQKYEEELRRREEVMKQKYEEELRSREEAMKQKYEEELRRREEAMKQKYEEELRRREELRKRENEMKQKYEEELSRREEAMKQKYEEE</sequence>
<dbReference type="InterPro" id="IPR045058">
    <property type="entry name" value="GIMA/IAN/Toc"/>
</dbReference>
<evidence type="ECO:0000256" key="3">
    <source>
        <dbReference type="ARBA" id="ARBA00023134"/>
    </source>
</evidence>
<dbReference type="Gene3D" id="3.40.50.300">
    <property type="entry name" value="P-loop containing nucleotide triphosphate hydrolases"/>
    <property type="match status" value="1"/>
</dbReference>
<dbReference type="PANTHER" id="PTHR10903:SF170">
    <property type="entry name" value="GTPASE IMAP FAMILY MEMBER 7"/>
    <property type="match status" value="1"/>
</dbReference>
<dbReference type="InterPro" id="IPR027417">
    <property type="entry name" value="P-loop_NTPase"/>
</dbReference>
<feature type="region of interest" description="Disordered" evidence="4">
    <location>
        <begin position="361"/>
        <end position="384"/>
    </location>
</feature>
<accession>A0ABS2XZ59</accession>
<evidence type="ECO:0000259" key="5">
    <source>
        <dbReference type="PROSITE" id="PS51720"/>
    </source>
</evidence>
<proteinExistence type="inferred from homology"/>
<dbReference type="CDD" id="cd01852">
    <property type="entry name" value="AIG1"/>
    <property type="match status" value="1"/>
</dbReference>
<reference evidence="6" key="1">
    <citation type="journal article" date="2021" name="Cell">
        <title>Tracing the genetic footprints of vertebrate landing in non-teleost ray-finned fishes.</title>
        <authorList>
            <person name="Bi X."/>
            <person name="Wang K."/>
            <person name="Yang L."/>
            <person name="Pan H."/>
            <person name="Jiang H."/>
            <person name="Wei Q."/>
            <person name="Fang M."/>
            <person name="Yu H."/>
            <person name="Zhu C."/>
            <person name="Cai Y."/>
            <person name="He Y."/>
            <person name="Gan X."/>
            <person name="Zeng H."/>
            <person name="Yu D."/>
            <person name="Zhu Y."/>
            <person name="Jiang H."/>
            <person name="Qiu Q."/>
            <person name="Yang H."/>
            <person name="Zhang Y.E."/>
            <person name="Wang W."/>
            <person name="Zhu M."/>
            <person name="He S."/>
            <person name="Zhang G."/>
        </authorList>
    </citation>
    <scope>NUCLEOTIDE SEQUENCE</scope>
    <source>
        <strain evidence="6">Pddl_001</strain>
    </source>
</reference>
<dbReference type="EMBL" id="JAAWVQ010090351">
    <property type="protein sequence ID" value="MBN3279527.1"/>
    <property type="molecule type" value="Genomic_DNA"/>
</dbReference>
<comment type="caution">
    <text evidence="6">The sequence shown here is derived from an EMBL/GenBank/DDBJ whole genome shotgun (WGS) entry which is preliminary data.</text>
</comment>
<feature type="region of interest" description="Disordered" evidence="4">
    <location>
        <begin position="403"/>
        <end position="428"/>
    </location>
</feature>
<keyword evidence="2" id="KW-0547">Nucleotide-binding</keyword>
<keyword evidence="3" id="KW-0342">GTP-binding</keyword>
<protein>
    <submittedName>
        <fullName evidence="6">GIMA4 GTPase</fullName>
    </submittedName>
</protein>
<comment type="similarity">
    <text evidence="1">Belongs to the TRAFAC class TrmE-Era-EngA-EngB-Septin-like GTPase superfamily. AIG1/Toc34/Toc159-like paraseptin GTPase family. IAN subfamily.</text>
</comment>
<evidence type="ECO:0000256" key="4">
    <source>
        <dbReference type="SAM" id="MobiDB-lite"/>
    </source>
</evidence>
<organism evidence="6 7">
    <name type="scientific">Polyodon spathula</name>
    <name type="common">North American paddlefish</name>
    <name type="synonym">Squalus spathula</name>
    <dbReference type="NCBI Taxonomy" id="7913"/>
    <lineage>
        <taxon>Eukaryota</taxon>
        <taxon>Metazoa</taxon>
        <taxon>Chordata</taxon>
        <taxon>Craniata</taxon>
        <taxon>Vertebrata</taxon>
        <taxon>Euteleostomi</taxon>
        <taxon>Actinopterygii</taxon>
        <taxon>Chondrostei</taxon>
        <taxon>Acipenseriformes</taxon>
        <taxon>Polyodontidae</taxon>
        <taxon>Polyodon</taxon>
    </lineage>
</organism>
<dbReference type="PANTHER" id="PTHR10903">
    <property type="entry name" value="GTPASE, IMAP FAMILY MEMBER-RELATED"/>
    <property type="match status" value="1"/>
</dbReference>
<feature type="region of interest" description="Disordered" evidence="4">
    <location>
        <begin position="239"/>
        <end position="306"/>
    </location>
</feature>
<gene>
    <name evidence="6" type="primary">Gimap4_1</name>
    <name evidence="6" type="ORF">GTO93_0008000</name>
</gene>
<evidence type="ECO:0000256" key="2">
    <source>
        <dbReference type="ARBA" id="ARBA00022741"/>
    </source>
</evidence>
<feature type="non-terminal residue" evidence="6">
    <location>
        <position position="1"/>
    </location>
</feature>
<dbReference type="SUPFAM" id="SSF52540">
    <property type="entry name" value="P-loop containing nucleoside triphosphate hydrolases"/>
    <property type="match status" value="1"/>
</dbReference>
<evidence type="ECO:0000313" key="7">
    <source>
        <dbReference type="Proteomes" id="UP001166093"/>
    </source>
</evidence>
<evidence type="ECO:0000313" key="6">
    <source>
        <dbReference type="EMBL" id="MBN3279527.1"/>
    </source>
</evidence>
<dbReference type="InterPro" id="IPR006703">
    <property type="entry name" value="G_AIG1"/>
</dbReference>